<comment type="caution">
    <text evidence="6">The sequence shown here is derived from an EMBL/GenBank/DDBJ whole genome shotgun (WGS) entry which is preliminary data.</text>
</comment>
<dbReference type="InterPro" id="IPR036322">
    <property type="entry name" value="WD40_repeat_dom_sf"/>
</dbReference>
<feature type="region of interest" description="Disordered" evidence="4">
    <location>
        <begin position="312"/>
        <end position="341"/>
    </location>
</feature>
<evidence type="ECO:0000313" key="6">
    <source>
        <dbReference type="EMBL" id="OHS99027.1"/>
    </source>
</evidence>
<evidence type="ECO:0000256" key="3">
    <source>
        <dbReference type="PROSITE-ProRule" id="PRU00221"/>
    </source>
</evidence>
<keyword evidence="5" id="KW-1133">Transmembrane helix</keyword>
<keyword evidence="5" id="KW-0472">Membrane</keyword>
<feature type="compositionally biased region" description="Low complexity" evidence="4">
    <location>
        <begin position="331"/>
        <end position="341"/>
    </location>
</feature>
<dbReference type="Gene3D" id="2.130.10.10">
    <property type="entry name" value="YVTN repeat-like/Quinoprotein amine dehydrogenase"/>
    <property type="match status" value="1"/>
</dbReference>
<dbReference type="OrthoDB" id="756370at2759"/>
<dbReference type="VEuPathDB" id="TrichDB:TRFO_08579"/>
<dbReference type="Pfam" id="PF00400">
    <property type="entry name" value="WD40"/>
    <property type="match status" value="3"/>
</dbReference>
<proteinExistence type="predicted"/>
<dbReference type="RefSeq" id="XP_068352164.1">
    <property type="nucleotide sequence ID" value="XM_068494372.1"/>
</dbReference>
<dbReference type="InterPro" id="IPR001680">
    <property type="entry name" value="WD40_rpt"/>
</dbReference>
<keyword evidence="1 3" id="KW-0853">WD repeat</keyword>
<name>A0A1J4JNA6_9EUKA</name>
<evidence type="ECO:0000256" key="4">
    <source>
        <dbReference type="SAM" id="MobiDB-lite"/>
    </source>
</evidence>
<dbReference type="GeneID" id="94829076"/>
<keyword evidence="5" id="KW-0812">Transmembrane</keyword>
<dbReference type="AlphaFoldDB" id="A0A1J4JNA6"/>
<protein>
    <submittedName>
        <fullName evidence="6">Uncharacterized protein</fullName>
    </submittedName>
</protein>
<dbReference type="Proteomes" id="UP000179807">
    <property type="component" value="Unassembled WGS sequence"/>
</dbReference>
<organism evidence="6 7">
    <name type="scientific">Tritrichomonas foetus</name>
    <dbReference type="NCBI Taxonomy" id="1144522"/>
    <lineage>
        <taxon>Eukaryota</taxon>
        <taxon>Metamonada</taxon>
        <taxon>Parabasalia</taxon>
        <taxon>Tritrichomonadida</taxon>
        <taxon>Tritrichomonadidae</taxon>
        <taxon>Tritrichomonas</taxon>
    </lineage>
</organism>
<feature type="compositionally biased region" description="Acidic residues" evidence="4">
    <location>
        <begin position="315"/>
        <end position="330"/>
    </location>
</feature>
<evidence type="ECO:0000256" key="2">
    <source>
        <dbReference type="ARBA" id="ARBA00022737"/>
    </source>
</evidence>
<evidence type="ECO:0000256" key="5">
    <source>
        <dbReference type="SAM" id="Phobius"/>
    </source>
</evidence>
<dbReference type="SMART" id="SM00320">
    <property type="entry name" value="WD40"/>
    <property type="match status" value="6"/>
</dbReference>
<dbReference type="PANTHER" id="PTHR44019:SF8">
    <property type="entry name" value="POC1 CENTRIOLAR PROTEIN HOMOLOG"/>
    <property type="match status" value="1"/>
</dbReference>
<dbReference type="PANTHER" id="PTHR44019">
    <property type="entry name" value="WD REPEAT-CONTAINING PROTEIN 55"/>
    <property type="match status" value="1"/>
</dbReference>
<gene>
    <name evidence="6" type="ORF">TRFO_08579</name>
</gene>
<reference evidence="6" key="1">
    <citation type="submission" date="2016-10" db="EMBL/GenBank/DDBJ databases">
        <authorList>
            <person name="Benchimol M."/>
            <person name="Almeida L.G."/>
            <person name="Vasconcelos A.T."/>
            <person name="Perreira-Neves A."/>
            <person name="Rosa I.A."/>
            <person name="Tasca T."/>
            <person name="Bogo M.R."/>
            <person name="de Souza W."/>
        </authorList>
    </citation>
    <scope>NUCLEOTIDE SEQUENCE [LARGE SCALE GENOMIC DNA]</scope>
    <source>
        <strain evidence="6">K</strain>
    </source>
</reference>
<feature type="repeat" description="WD" evidence="3">
    <location>
        <begin position="143"/>
        <end position="175"/>
    </location>
</feature>
<keyword evidence="7" id="KW-1185">Reference proteome</keyword>
<evidence type="ECO:0000256" key="1">
    <source>
        <dbReference type="ARBA" id="ARBA00022574"/>
    </source>
</evidence>
<dbReference type="PROSITE" id="PS50294">
    <property type="entry name" value="WD_REPEATS_REGION"/>
    <property type="match status" value="1"/>
</dbReference>
<sequence>MNNSSYNMSCDFDLVVDCNLDSGAITCIKFCPKGEKIGISTSVGQLFIFETLASEPSMEFPPCEGPINQIAWKNSTTIFSVTESGSVWKYNIATVSTTKVFSNPSNAFLSIDASLVNNKYAVGSTAGDLFLLSSDETEDSKSVKAHSRAISGISFRGDGEAFITGSHDSLIRIWNRDLLCTVSVSLIYPVTDVKFQPSGKIIYAGCSNGTFKMLNSSGGTKKIFSLDIPGTFVTSFAFMYYGGCTNIVIGISGGLVLFFSPKMNTPHSFIQAHSEPLYAIDFHQNKMMVATGGGPDEMNLKLWKYVKGDGQSFDDSLDQDQDQDQGDGDGDSITGDESSDV</sequence>
<accession>A0A1J4JNA6</accession>
<dbReference type="PROSITE" id="PS50082">
    <property type="entry name" value="WD_REPEATS_2"/>
    <property type="match status" value="1"/>
</dbReference>
<dbReference type="SUPFAM" id="SSF50978">
    <property type="entry name" value="WD40 repeat-like"/>
    <property type="match status" value="1"/>
</dbReference>
<keyword evidence="2" id="KW-0677">Repeat</keyword>
<dbReference type="InterPro" id="IPR015943">
    <property type="entry name" value="WD40/YVTN_repeat-like_dom_sf"/>
</dbReference>
<evidence type="ECO:0000313" key="7">
    <source>
        <dbReference type="Proteomes" id="UP000179807"/>
    </source>
</evidence>
<dbReference type="InterPro" id="IPR050505">
    <property type="entry name" value="WDR55/POC1"/>
</dbReference>
<dbReference type="EMBL" id="MLAK01001026">
    <property type="protein sequence ID" value="OHS99027.1"/>
    <property type="molecule type" value="Genomic_DNA"/>
</dbReference>
<feature type="transmembrane region" description="Helical" evidence="5">
    <location>
        <begin position="238"/>
        <end position="259"/>
    </location>
</feature>